<evidence type="ECO:0000313" key="2">
    <source>
        <dbReference type="Proteomes" id="UP000005819"/>
    </source>
</evidence>
<keyword evidence="2" id="KW-1185">Reference proteome</keyword>
<dbReference type="EMBL" id="ABFK02000018">
    <property type="protein sequence ID" value="EDS03452.1"/>
    <property type="molecule type" value="Genomic_DNA"/>
</dbReference>
<gene>
    <name evidence="1" type="ORF">ALIPUT_01272</name>
</gene>
<name>B0MVY5_9BACT</name>
<protein>
    <submittedName>
        <fullName evidence="1">Uncharacterized protein</fullName>
    </submittedName>
</protein>
<dbReference type="AlphaFoldDB" id="B0MVY5"/>
<evidence type="ECO:0000313" key="1">
    <source>
        <dbReference type="EMBL" id="EDS03452.1"/>
    </source>
</evidence>
<reference evidence="1" key="2">
    <citation type="submission" date="2013-09" db="EMBL/GenBank/DDBJ databases">
        <title>Draft genome sequence of Alistipes putredinis (DSM 17216).</title>
        <authorList>
            <person name="Sudarsanam P."/>
            <person name="Ley R."/>
            <person name="Guruge J."/>
            <person name="Turnbaugh P.J."/>
            <person name="Mahowald M."/>
            <person name="Liep D."/>
            <person name="Gordon J."/>
        </authorList>
    </citation>
    <scope>NUCLEOTIDE SEQUENCE</scope>
    <source>
        <strain evidence="1">DSM 17216</strain>
    </source>
</reference>
<proteinExistence type="predicted"/>
<dbReference type="Proteomes" id="UP000005819">
    <property type="component" value="Unassembled WGS sequence"/>
</dbReference>
<comment type="caution">
    <text evidence="1">The sequence shown here is derived from an EMBL/GenBank/DDBJ whole genome shotgun (WGS) entry which is preliminary data.</text>
</comment>
<sequence>MLQKYEKPRENGNLLPVFREHFKTTSKIVKDKSNRVGLHAKIAESLPVFCKDSTTSRRSQIFLSVAALEYLGKVRDTDKSGGAKRIYSRFVEAKNRKRNEGTNDSSMIGAVLPGCGSVKIQRASVEDALCIKRNRIFRLFSESGPADDSFRPCDPKTFVSPNALHLFLLGEKVFHLVVGDDALFEDVCTGFVGFHHFDTFGELFARTGFQRCDYFLCHIALKLFDFTMNGHLLQERVVFLALQTVGGVFLVLGRDVAGHSRNTASFLFRAFENHLHSVAFLCHLSLEF</sequence>
<reference evidence="1" key="1">
    <citation type="submission" date="2007-10" db="EMBL/GenBank/DDBJ databases">
        <authorList>
            <person name="Fulton L."/>
            <person name="Clifton S."/>
            <person name="Fulton B."/>
            <person name="Xu J."/>
            <person name="Minx P."/>
            <person name="Pepin K.H."/>
            <person name="Johnson M."/>
            <person name="Thiruvilangam P."/>
            <person name="Bhonagiri V."/>
            <person name="Nash W.E."/>
            <person name="Mardis E.R."/>
            <person name="Wilson R.K."/>
        </authorList>
    </citation>
    <scope>NUCLEOTIDE SEQUENCE [LARGE SCALE GENOMIC DNA]</scope>
    <source>
        <strain evidence="1">DSM 17216</strain>
    </source>
</reference>
<dbReference type="HOGENOM" id="CLU_965204_0_0_10"/>
<organism evidence="1 2">
    <name type="scientific">Alistipes putredinis DSM 17216</name>
    <dbReference type="NCBI Taxonomy" id="445970"/>
    <lineage>
        <taxon>Bacteria</taxon>
        <taxon>Pseudomonadati</taxon>
        <taxon>Bacteroidota</taxon>
        <taxon>Bacteroidia</taxon>
        <taxon>Bacteroidales</taxon>
        <taxon>Rikenellaceae</taxon>
        <taxon>Alistipes</taxon>
    </lineage>
</organism>
<accession>B0MVY5</accession>